<protein>
    <submittedName>
        <fullName evidence="3">Restriction endonuclease</fullName>
    </submittedName>
</protein>
<dbReference type="AlphaFoldDB" id="A0A518DA79"/>
<evidence type="ECO:0000313" key="3">
    <source>
        <dbReference type="EMBL" id="QDU88389.1"/>
    </source>
</evidence>
<dbReference type="InterPro" id="IPR011856">
    <property type="entry name" value="tRNA_endonuc-like_dom_sf"/>
</dbReference>
<dbReference type="InterPro" id="IPR011335">
    <property type="entry name" value="Restrct_endonuc-II-like"/>
</dbReference>
<gene>
    <name evidence="3" type="ORF">Pla175_17650</name>
</gene>
<dbReference type="KEGG" id="pnd:Pla175_17650"/>
<keyword evidence="3" id="KW-0378">Hydrolase</keyword>
<dbReference type="InterPro" id="IPR052906">
    <property type="entry name" value="Type_IV_Methyl-Rstrct_Enzyme"/>
</dbReference>
<dbReference type="InterPro" id="IPR016984">
    <property type="entry name" value="UCP031853"/>
</dbReference>
<dbReference type="GO" id="GO:0009307">
    <property type="term" value="P:DNA restriction-modification system"/>
    <property type="evidence" value="ECO:0007669"/>
    <property type="project" value="InterPro"/>
</dbReference>
<dbReference type="EMBL" id="CP036291">
    <property type="protein sequence ID" value="QDU88389.1"/>
    <property type="molecule type" value="Genomic_DNA"/>
</dbReference>
<feature type="region of interest" description="Disordered" evidence="1">
    <location>
        <begin position="155"/>
        <end position="181"/>
    </location>
</feature>
<dbReference type="InterPro" id="IPR007560">
    <property type="entry name" value="Restrct_endonuc_IV_Mrr"/>
</dbReference>
<dbReference type="Pfam" id="PF04471">
    <property type="entry name" value="Mrr_cat"/>
    <property type="match status" value="1"/>
</dbReference>
<accession>A0A518DA79</accession>
<dbReference type="RefSeq" id="WP_197527354.1">
    <property type="nucleotide sequence ID" value="NZ_CP036291.1"/>
</dbReference>
<reference evidence="3 4" key="1">
    <citation type="submission" date="2019-02" db="EMBL/GenBank/DDBJ databases">
        <title>Deep-cultivation of Planctomycetes and their phenomic and genomic characterization uncovers novel biology.</title>
        <authorList>
            <person name="Wiegand S."/>
            <person name="Jogler M."/>
            <person name="Boedeker C."/>
            <person name="Pinto D."/>
            <person name="Vollmers J."/>
            <person name="Rivas-Marin E."/>
            <person name="Kohn T."/>
            <person name="Peeters S.H."/>
            <person name="Heuer A."/>
            <person name="Rast P."/>
            <person name="Oberbeckmann S."/>
            <person name="Bunk B."/>
            <person name="Jeske O."/>
            <person name="Meyerdierks A."/>
            <person name="Storesund J.E."/>
            <person name="Kallscheuer N."/>
            <person name="Luecker S."/>
            <person name="Lage O.M."/>
            <person name="Pohl T."/>
            <person name="Merkel B.J."/>
            <person name="Hornburger P."/>
            <person name="Mueller R.-W."/>
            <person name="Bruemmer F."/>
            <person name="Labrenz M."/>
            <person name="Spormann A.M."/>
            <person name="Op den Camp H."/>
            <person name="Overmann J."/>
            <person name="Amann R."/>
            <person name="Jetten M.S.M."/>
            <person name="Mascher T."/>
            <person name="Medema M.H."/>
            <person name="Devos D.P."/>
            <person name="Kaster A.-K."/>
            <person name="Ovreas L."/>
            <person name="Rohde M."/>
            <person name="Galperin M.Y."/>
            <person name="Jogler C."/>
        </authorList>
    </citation>
    <scope>NUCLEOTIDE SEQUENCE [LARGE SCALE GENOMIC DNA]</scope>
    <source>
        <strain evidence="3 4">Pla175</strain>
    </source>
</reference>
<name>A0A518DA79_9BACT</name>
<feature type="domain" description="Restriction endonuclease type IV Mrr" evidence="2">
    <location>
        <begin position="201"/>
        <end position="316"/>
    </location>
</feature>
<dbReference type="PANTHER" id="PTHR30015:SF7">
    <property type="entry name" value="TYPE IV METHYL-DIRECTED RESTRICTION ENZYME ECOKMRR"/>
    <property type="match status" value="1"/>
</dbReference>
<evidence type="ECO:0000259" key="2">
    <source>
        <dbReference type="Pfam" id="PF04471"/>
    </source>
</evidence>
<dbReference type="GO" id="GO:0043590">
    <property type="term" value="C:bacterial nucleoid"/>
    <property type="evidence" value="ECO:0007669"/>
    <property type="project" value="TreeGrafter"/>
</dbReference>
<keyword evidence="4" id="KW-1185">Reference proteome</keyword>
<keyword evidence="3" id="KW-0540">Nuclease</keyword>
<proteinExistence type="predicted"/>
<evidence type="ECO:0000313" key="4">
    <source>
        <dbReference type="Proteomes" id="UP000317429"/>
    </source>
</evidence>
<keyword evidence="3" id="KW-0255">Endonuclease</keyword>
<dbReference type="Gene3D" id="3.40.1350.10">
    <property type="match status" value="1"/>
</dbReference>
<dbReference type="GO" id="GO:0003677">
    <property type="term" value="F:DNA binding"/>
    <property type="evidence" value="ECO:0007669"/>
    <property type="project" value="InterPro"/>
</dbReference>
<dbReference type="PANTHER" id="PTHR30015">
    <property type="entry name" value="MRR RESTRICTION SYSTEM PROTEIN"/>
    <property type="match status" value="1"/>
</dbReference>
<organism evidence="3 4">
    <name type="scientific">Pirellulimonas nuda</name>
    <dbReference type="NCBI Taxonomy" id="2528009"/>
    <lineage>
        <taxon>Bacteria</taxon>
        <taxon>Pseudomonadati</taxon>
        <taxon>Planctomycetota</taxon>
        <taxon>Planctomycetia</taxon>
        <taxon>Pirellulales</taxon>
        <taxon>Lacipirellulaceae</taxon>
        <taxon>Pirellulimonas</taxon>
    </lineage>
</organism>
<dbReference type="Proteomes" id="UP000317429">
    <property type="component" value="Chromosome"/>
</dbReference>
<dbReference type="GO" id="GO:0015666">
    <property type="term" value="F:restriction endodeoxyribonuclease activity"/>
    <property type="evidence" value="ECO:0007669"/>
    <property type="project" value="TreeGrafter"/>
</dbReference>
<dbReference type="PIRSF" id="PIRSF031853">
    <property type="entry name" value="UPC031853"/>
    <property type="match status" value="1"/>
</dbReference>
<sequence length="341" mass="37352">MSVSPIWMVRAGKGAESVDDFIEGSFVAIDCCTSEIGPIDASTEKSDIQQRLAHLRPSDNQAKIGVWASQIKRFLGEVAIGDAVTTYDPNQRIYFLGQITSDASPRPNDGSSSRAVRWEAKIPRDRLSPSTRNTLGAISTLFLIQDDAAEDMRRNAIPIGDPSPAGPATDSGATSSSQADAEVEVLEDMATRSREFLEDRIAKLTWEQMQELAAEILRAMGYRARISPKGADRGVDIFASPDGLGLEEPRIFVEVKHRPGTSISADQVRSFVGGRQAGDRCLYVSTGGFTKDARYEAERSSIPLTLVALPELRELLTEHYHRFSPAGSALIPLHRLYWPAF</sequence>
<evidence type="ECO:0000256" key="1">
    <source>
        <dbReference type="SAM" id="MobiDB-lite"/>
    </source>
</evidence>
<dbReference type="SUPFAM" id="SSF52980">
    <property type="entry name" value="Restriction endonuclease-like"/>
    <property type="match status" value="1"/>
</dbReference>